<dbReference type="SUPFAM" id="SSF88946">
    <property type="entry name" value="Sigma2 domain of RNA polymerase sigma factors"/>
    <property type="match status" value="1"/>
</dbReference>
<evidence type="ECO:0000256" key="2">
    <source>
        <dbReference type="ARBA" id="ARBA00023015"/>
    </source>
</evidence>
<evidence type="ECO:0000256" key="4">
    <source>
        <dbReference type="ARBA" id="ARBA00023163"/>
    </source>
</evidence>
<evidence type="ECO:0000259" key="6">
    <source>
        <dbReference type="Pfam" id="PF08281"/>
    </source>
</evidence>
<evidence type="ECO:0000256" key="1">
    <source>
        <dbReference type="ARBA" id="ARBA00010641"/>
    </source>
</evidence>
<evidence type="ECO:0000259" key="5">
    <source>
        <dbReference type="Pfam" id="PF04542"/>
    </source>
</evidence>
<dbReference type="GO" id="GO:0006352">
    <property type="term" value="P:DNA-templated transcription initiation"/>
    <property type="evidence" value="ECO:0007669"/>
    <property type="project" value="InterPro"/>
</dbReference>
<dbReference type="InterPro" id="IPR013324">
    <property type="entry name" value="RNA_pol_sigma_r3/r4-like"/>
</dbReference>
<dbReference type="GO" id="GO:0016987">
    <property type="term" value="F:sigma factor activity"/>
    <property type="evidence" value="ECO:0007669"/>
    <property type="project" value="UniProtKB-KW"/>
</dbReference>
<dbReference type="Pfam" id="PF08281">
    <property type="entry name" value="Sigma70_r4_2"/>
    <property type="match status" value="1"/>
</dbReference>
<keyword evidence="3" id="KW-0731">Sigma factor</keyword>
<evidence type="ECO:0000313" key="8">
    <source>
        <dbReference type="Proteomes" id="UP000219048"/>
    </source>
</evidence>
<dbReference type="Pfam" id="PF04542">
    <property type="entry name" value="Sigma70_r2"/>
    <property type="match status" value="1"/>
</dbReference>
<sequence length="189" mass="22390">MKYENVWNIYEDWLRNFITSKVDDVEDVNDILQEVSVKLYVSLLEEKEIRNPKNWLFQVTRNTISDFYRKKYLRKNTYEISSDLSEQTCICDLSDFVIKNYLPKKYADTLFLSEIEQLSQKEVAKTLGISLTATKSRILRGRKMFKELIEDCLNISYNKKGQAIDFELKNSCSLPNDIKEEMQRLNLVL</sequence>
<dbReference type="InterPro" id="IPR039425">
    <property type="entry name" value="RNA_pol_sigma-70-like"/>
</dbReference>
<feature type="domain" description="RNA polymerase sigma-70 region 2" evidence="5">
    <location>
        <begin position="10"/>
        <end position="71"/>
    </location>
</feature>
<dbReference type="NCBIfam" id="TIGR02937">
    <property type="entry name" value="sigma70-ECF"/>
    <property type="match status" value="1"/>
</dbReference>
<protein>
    <submittedName>
        <fullName evidence="7">RNA polymerase, sigma subunit, SigZ</fullName>
    </submittedName>
</protein>
<keyword evidence="4" id="KW-0804">Transcription</keyword>
<dbReference type="PANTHER" id="PTHR43133">
    <property type="entry name" value="RNA POLYMERASE ECF-TYPE SIGMA FACTO"/>
    <property type="match status" value="1"/>
</dbReference>
<dbReference type="InterPro" id="IPR036388">
    <property type="entry name" value="WH-like_DNA-bd_sf"/>
</dbReference>
<dbReference type="SUPFAM" id="SSF88659">
    <property type="entry name" value="Sigma3 and sigma4 domains of RNA polymerase sigma factors"/>
    <property type="match status" value="1"/>
</dbReference>
<comment type="similarity">
    <text evidence="1">Belongs to the sigma-70 factor family. ECF subfamily.</text>
</comment>
<dbReference type="InterPro" id="IPR014284">
    <property type="entry name" value="RNA_pol_sigma-70_dom"/>
</dbReference>
<dbReference type="InterPro" id="IPR013325">
    <property type="entry name" value="RNA_pol_sigma_r2"/>
</dbReference>
<proteinExistence type="inferred from homology"/>
<feature type="domain" description="RNA polymerase sigma factor 70 region 4 type 2" evidence="6">
    <location>
        <begin position="101"/>
        <end position="143"/>
    </location>
</feature>
<name>A0A285MTS5_9FLAO</name>
<dbReference type="OrthoDB" id="9795666at2"/>
<accession>A0A285MTS5</accession>
<dbReference type="AlphaFoldDB" id="A0A285MTS5"/>
<evidence type="ECO:0000256" key="3">
    <source>
        <dbReference type="ARBA" id="ARBA00023082"/>
    </source>
</evidence>
<dbReference type="RefSeq" id="WP_097046041.1">
    <property type="nucleotide sequence ID" value="NZ_OBEH01000003.1"/>
</dbReference>
<keyword evidence="8" id="KW-1185">Reference proteome</keyword>
<dbReference type="Gene3D" id="1.10.10.10">
    <property type="entry name" value="Winged helix-like DNA-binding domain superfamily/Winged helix DNA-binding domain"/>
    <property type="match status" value="1"/>
</dbReference>
<evidence type="ECO:0000313" key="7">
    <source>
        <dbReference type="EMBL" id="SNZ00599.1"/>
    </source>
</evidence>
<dbReference type="GO" id="GO:0003677">
    <property type="term" value="F:DNA binding"/>
    <property type="evidence" value="ECO:0007669"/>
    <property type="project" value="InterPro"/>
</dbReference>
<dbReference type="InterPro" id="IPR007627">
    <property type="entry name" value="RNA_pol_sigma70_r2"/>
</dbReference>
<dbReference type="InterPro" id="IPR013249">
    <property type="entry name" value="RNA_pol_sigma70_r4_t2"/>
</dbReference>
<keyword evidence="2" id="KW-0805">Transcription regulation</keyword>
<dbReference type="Gene3D" id="1.10.1740.10">
    <property type="match status" value="1"/>
</dbReference>
<dbReference type="Proteomes" id="UP000219048">
    <property type="component" value="Unassembled WGS sequence"/>
</dbReference>
<organism evidence="7 8">
    <name type="scientific">Flagellimonas pacifica</name>
    <dbReference type="NCBI Taxonomy" id="1247520"/>
    <lineage>
        <taxon>Bacteria</taxon>
        <taxon>Pseudomonadati</taxon>
        <taxon>Bacteroidota</taxon>
        <taxon>Flavobacteriia</taxon>
        <taxon>Flavobacteriales</taxon>
        <taxon>Flavobacteriaceae</taxon>
        <taxon>Flagellimonas</taxon>
    </lineage>
</organism>
<dbReference type="PANTHER" id="PTHR43133:SF62">
    <property type="entry name" value="RNA POLYMERASE SIGMA FACTOR SIGZ"/>
    <property type="match status" value="1"/>
</dbReference>
<reference evidence="8" key="1">
    <citation type="submission" date="2017-09" db="EMBL/GenBank/DDBJ databases">
        <authorList>
            <person name="Varghese N."/>
            <person name="Submissions S."/>
        </authorList>
    </citation>
    <scope>NUCLEOTIDE SEQUENCE [LARGE SCALE GENOMIC DNA]</scope>
    <source>
        <strain evidence="8">DSM 25885</strain>
    </source>
</reference>
<gene>
    <name evidence="7" type="ORF">SAMN06265377_2424</name>
</gene>
<dbReference type="EMBL" id="OBEH01000003">
    <property type="protein sequence ID" value="SNZ00599.1"/>
    <property type="molecule type" value="Genomic_DNA"/>
</dbReference>